<dbReference type="Pfam" id="PF18739">
    <property type="entry name" value="HEPN_Apea"/>
    <property type="match status" value="1"/>
</dbReference>
<protein>
    <submittedName>
        <fullName evidence="3">Uncharacterized protein</fullName>
    </submittedName>
</protein>
<dbReference type="EMBL" id="CP059732">
    <property type="protein sequence ID" value="QMW02992.1"/>
    <property type="molecule type" value="Genomic_DNA"/>
</dbReference>
<evidence type="ECO:0000259" key="1">
    <source>
        <dbReference type="Pfam" id="PF18739"/>
    </source>
</evidence>
<dbReference type="AlphaFoldDB" id="A0A7G5GVV0"/>
<accession>A0A7G5GVV0</accession>
<dbReference type="Pfam" id="PF18862">
    <property type="entry name" value="ApeA_NTD1"/>
    <property type="match status" value="1"/>
</dbReference>
<dbReference type="Proteomes" id="UP000515369">
    <property type="component" value="Chromosome"/>
</dbReference>
<name>A0A7G5GVV0_9BACT</name>
<organism evidence="3 4">
    <name type="scientific">Spirosoma foliorum</name>
    <dbReference type="NCBI Taxonomy" id="2710596"/>
    <lineage>
        <taxon>Bacteria</taxon>
        <taxon>Pseudomonadati</taxon>
        <taxon>Bacteroidota</taxon>
        <taxon>Cytophagia</taxon>
        <taxon>Cytophagales</taxon>
        <taxon>Cytophagaceae</taxon>
        <taxon>Spirosoma</taxon>
    </lineage>
</organism>
<feature type="domain" description="Apea-like HEPN" evidence="1">
    <location>
        <begin position="311"/>
        <end position="419"/>
    </location>
</feature>
<dbReference type="KEGG" id="sfol:H3H32_34780"/>
<evidence type="ECO:0000313" key="3">
    <source>
        <dbReference type="EMBL" id="QMW02992.1"/>
    </source>
</evidence>
<keyword evidence="4" id="KW-1185">Reference proteome</keyword>
<proteinExistence type="predicted"/>
<evidence type="ECO:0000313" key="4">
    <source>
        <dbReference type="Proteomes" id="UP000515369"/>
    </source>
</evidence>
<evidence type="ECO:0000259" key="2">
    <source>
        <dbReference type="Pfam" id="PF18862"/>
    </source>
</evidence>
<feature type="domain" description="ApeA N-terminal" evidence="2">
    <location>
        <begin position="6"/>
        <end position="276"/>
    </location>
</feature>
<dbReference type="InterPro" id="IPR041229">
    <property type="entry name" value="HEPN_Apea"/>
</dbReference>
<sequence length="430" mass="50343">MTEEKSWLGEWSFEVEGIGELKLLGTLSYSPKEKFVLEASMESVSYDVIFNLQRINKISYIVGLDYKTQKNITLLDSILTGNHWSSSGGNSFKINPTLVIEGFYYDSTNELLFNSMSVKYSGLNQWLRILSEINTNIDDDDTLTLTYKRSKDIDCQIDEYLDLSIRFDYSTKQESSNETGFFLTENISTVFKSTQGELNLEIFSRYSEHLRRFLQILYYQPAFILNSTIEKNNPSETHSLYYDQVHKRFFNNYSAHLGYLSHYRELINFPDILAKWFAYRKSDDYTYITWVASKHLFINTPFSEEVFLENVRVLEVYHKARYPKSSKRQEKNTHLKERLIELLNILKTIVGQVDYDTFINDENDFIEVVMDNRNYLTHYGENSTTSTNILTVPQLYKYAVKSRIVLLSLLLHDIGIDAKKTFGNLTARHM</sequence>
<dbReference type="RefSeq" id="WP_182460281.1">
    <property type="nucleotide sequence ID" value="NZ_CP059732.1"/>
</dbReference>
<gene>
    <name evidence="3" type="ORF">H3H32_34780</name>
</gene>
<reference evidence="3 4" key="1">
    <citation type="submission" date="2020-07" db="EMBL/GenBank/DDBJ databases">
        <title>Spirosoma foliorum sp. nov., isolated from the leaves on the Nejang mountain Korea, Republic of.</title>
        <authorList>
            <person name="Ho H."/>
            <person name="Lee Y.-J."/>
            <person name="Nurcahyanto D.-A."/>
            <person name="Kim S.-G."/>
        </authorList>
    </citation>
    <scope>NUCLEOTIDE SEQUENCE [LARGE SCALE GENOMIC DNA]</scope>
    <source>
        <strain evidence="3 4">PL0136</strain>
    </source>
</reference>
<dbReference type="InterPro" id="IPR041223">
    <property type="entry name" value="ApeA_NTD"/>
</dbReference>